<protein>
    <submittedName>
        <fullName evidence="2">Uncharacterized protein</fullName>
    </submittedName>
</protein>
<dbReference type="AlphaFoldDB" id="A0A915ETV1"/>
<name>A0A915ETV1_9CEST</name>
<keyword evidence="1" id="KW-1185">Reference proteome</keyword>
<evidence type="ECO:0000313" key="1">
    <source>
        <dbReference type="Proteomes" id="UP000887562"/>
    </source>
</evidence>
<proteinExistence type="predicted"/>
<reference evidence="2" key="1">
    <citation type="submission" date="2022-11" db="UniProtKB">
        <authorList>
            <consortium name="WormBaseParasite"/>
        </authorList>
    </citation>
    <scope>IDENTIFICATION</scope>
</reference>
<evidence type="ECO:0000313" key="2">
    <source>
        <dbReference type="WBParaSite" id="maker-E.canG7_contigs_3067-snap-gene-0.11-mRNA-1"/>
    </source>
</evidence>
<organism evidence="1 2">
    <name type="scientific">Echinococcus canadensis</name>
    <dbReference type="NCBI Taxonomy" id="519352"/>
    <lineage>
        <taxon>Eukaryota</taxon>
        <taxon>Metazoa</taxon>
        <taxon>Spiralia</taxon>
        <taxon>Lophotrochozoa</taxon>
        <taxon>Platyhelminthes</taxon>
        <taxon>Cestoda</taxon>
        <taxon>Eucestoda</taxon>
        <taxon>Cyclophyllidea</taxon>
        <taxon>Taeniidae</taxon>
        <taxon>Echinococcus</taxon>
        <taxon>Echinococcus canadensis group</taxon>
    </lineage>
</organism>
<accession>A0A915ETV1</accession>
<dbReference type="Proteomes" id="UP000887562">
    <property type="component" value="Unplaced"/>
</dbReference>
<dbReference type="WBParaSite" id="maker-E.canG7_contigs_3067-snap-gene-0.11-mRNA-1">
    <property type="protein sequence ID" value="maker-E.canG7_contigs_3067-snap-gene-0.11-mRNA-1"/>
    <property type="gene ID" value="EcG7_07580"/>
</dbReference>
<sequence>MQTQSQEARPENDRIVVVTPSSLPEHCTNELYKLLYGSVNPLAVVPDANDKADGRLGGQSISYTAVLAVFML</sequence>